<evidence type="ECO:0000256" key="3">
    <source>
        <dbReference type="ARBA" id="ARBA00023122"/>
    </source>
</evidence>
<dbReference type="PROSITE" id="PS51371">
    <property type="entry name" value="CBS"/>
    <property type="match status" value="4"/>
</dbReference>
<dbReference type="InterPro" id="IPR000644">
    <property type="entry name" value="CBS_dom"/>
</dbReference>
<name>A0A8H7QHH8_9FUNG</name>
<reference evidence="6" key="1">
    <citation type="submission" date="2020-12" db="EMBL/GenBank/DDBJ databases">
        <title>Metabolic potential, ecology and presence of endohyphal bacteria is reflected in genomic diversity of Mucoromycotina.</title>
        <authorList>
            <person name="Muszewska A."/>
            <person name="Okrasinska A."/>
            <person name="Steczkiewicz K."/>
            <person name="Drgas O."/>
            <person name="Orlowska M."/>
            <person name="Perlinska-Lenart U."/>
            <person name="Aleksandrzak-Piekarczyk T."/>
            <person name="Szatraj K."/>
            <person name="Zielenkiewicz U."/>
            <person name="Pilsyk S."/>
            <person name="Malc E."/>
            <person name="Mieczkowski P."/>
            <person name="Kruszewska J.S."/>
            <person name="Biernat P."/>
            <person name="Pawlowska J."/>
        </authorList>
    </citation>
    <scope>NUCLEOTIDE SEQUENCE</scope>
    <source>
        <strain evidence="6">WA0000017839</strain>
    </source>
</reference>
<dbReference type="GO" id="GO:0005737">
    <property type="term" value="C:cytoplasm"/>
    <property type="evidence" value="ECO:0007669"/>
    <property type="project" value="TreeGrafter"/>
</dbReference>
<keyword evidence="3 4" id="KW-0129">CBS domain</keyword>
<dbReference type="OrthoDB" id="286637at2759"/>
<feature type="domain" description="CBS" evidence="5">
    <location>
        <begin position="170"/>
        <end position="226"/>
    </location>
</feature>
<dbReference type="GO" id="GO:0019901">
    <property type="term" value="F:protein kinase binding"/>
    <property type="evidence" value="ECO:0007669"/>
    <property type="project" value="TreeGrafter"/>
</dbReference>
<protein>
    <recommendedName>
        <fullName evidence="5">CBS domain-containing protein</fullName>
    </recommendedName>
</protein>
<dbReference type="GO" id="GO:0031588">
    <property type="term" value="C:nucleotide-activated protein kinase complex"/>
    <property type="evidence" value="ECO:0007669"/>
    <property type="project" value="TreeGrafter"/>
</dbReference>
<dbReference type="GO" id="GO:0016208">
    <property type="term" value="F:AMP binding"/>
    <property type="evidence" value="ECO:0007669"/>
    <property type="project" value="TreeGrafter"/>
</dbReference>
<dbReference type="SUPFAM" id="SSF54631">
    <property type="entry name" value="CBS-domain pair"/>
    <property type="match status" value="2"/>
</dbReference>
<organism evidence="6 7">
    <name type="scientific">Mucor saturninus</name>
    <dbReference type="NCBI Taxonomy" id="64648"/>
    <lineage>
        <taxon>Eukaryota</taxon>
        <taxon>Fungi</taxon>
        <taxon>Fungi incertae sedis</taxon>
        <taxon>Mucoromycota</taxon>
        <taxon>Mucoromycotina</taxon>
        <taxon>Mucoromycetes</taxon>
        <taxon>Mucorales</taxon>
        <taxon>Mucorineae</taxon>
        <taxon>Mucoraceae</taxon>
        <taxon>Mucor</taxon>
    </lineage>
</organism>
<comment type="similarity">
    <text evidence="1">Belongs to the 5'-AMP-activated protein kinase gamma subunit family.</text>
</comment>
<proteinExistence type="inferred from homology"/>
<dbReference type="EMBL" id="JAEPRD010000303">
    <property type="protein sequence ID" value="KAG2192259.1"/>
    <property type="molecule type" value="Genomic_DNA"/>
</dbReference>
<dbReference type="InterPro" id="IPR046342">
    <property type="entry name" value="CBS_dom_sf"/>
</dbReference>
<dbReference type="CDD" id="cd04641">
    <property type="entry name" value="CBS_euAMPK_gamma-like_repeat2"/>
    <property type="match status" value="1"/>
</dbReference>
<dbReference type="Pfam" id="PF00571">
    <property type="entry name" value="CBS"/>
    <property type="match status" value="3"/>
</dbReference>
<feature type="domain" description="CBS" evidence="5">
    <location>
        <begin position="16"/>
        <end position="76"/>
    </location>
</feature>
<evidence type="ECO:0000256" key="4">
    <source>
        <dbReference type="PROSITE-ProRule" id="PRU00703"/>
    </source>
</evidence>
<evidence type="ECO:0000313" key="6">
    <source>
        <dbReference type="EMBL" id="KAG2192259.1"/>
    </source>
</evidence>
<evidence type="ECO:0000313" key="7">
    <source>
        <dbReference type="Proteomes" id="UP000603453"/>
    </source>
</evidence>
<dbReference type="PANTHER" id="PTHR13780">
    <property type="entry name" value="AMP-ACTIVATED PROTEIN KINASE, GAMMA REGULATORY SUBUNIT"/>
    <property type="match status" value="1"/>
</dbReference>
<accession>A0A8H7QHH8</accession>
<dbReference type="AlphaFoldDB" id="A0A8H7QHH8"/>
<comment type="caution">
    <text evidence="6">The sequence shown here is derived from an EMBL/GenBank/DDBJ whole genome shotgun (WGS) entry which is preliminary data.</text>
</comment>
<evidence type="ECO:0000256" key="1">
    <source>
        <dbReference type="ARBA" id="ARBA00006750"/>
    </source>
</evidence>
<gene>
    <name evidence="6" type="ORF">INT47_010038</name>
</gene>
<keyword evidence="7" id="KW-1185">Reference proteome</keyword>
<keyword evidence="2" id="KW-0677">Repeat</keyword>
<feature type="domain" description="CBS" evidence="5">
    <location>
        <begin position="242"/>
        <end position="296"/>
    </location>
</feature>
<feature type="domain" description="CBS" evidence="5">
    <location>
        <begin position="98"/>
        <end position="156"/>
    </location>
</feature>
<dbReference type="SMART" id="SM00116">
    <property type="entry name" value="CBS"/>
    <property type="match status" value="4"/>
</dbReference>
<dbReference type="GO" id="GO:0019887">
    <property type="term" value="F:protein kinase regulator activity"/>
    <property type="evidence" value="ECO:0007669"/>
    <property type="project" value="TreeGrafter"/>
</dbReference>
<dbReference type="PANTHER" id="PTHR13780:SF35">
    <property type="entry name" value="LD22662P"/>
    <property type="match status" value="1"/>
</dbReference>
<sequence length="296" mass="33877">MNEFLKEHTCYDVLPISFRLVVFDTQLRVKKALSMLIQNGIVSAPLWSNETLEYAGMLTVSDFINLIQYYYYSHSSSYHEIETIQISELKDKHHEIWVKQQKGAIHPMATLYDAAILMSETRAHRIPLVIENREIISVITQYRLLKFVANNFKNTELLRIPLSELKIGTYGTQVATATMETPVIEIITMFARENISAVPVIDEDGTVLNIYDTVDVMSLVRSEKYSNLDLPVREAIKSRPKDYPGVSTCTMNDTLNSIFKAIRKKRVYRLVVIEPETHQLLGLLSLSDILGYIVTI</sequence>
<dbReference type="GO" id="GO:0005634">
    <property type="term" value="C:nucleus"/>
    <property type="evidence" value="ECO:0007669"/>
    <property type="project" value="TreeGrafter"/>
</dbReference>
<evidence type="ECO:0000256" key="2">
    <source>
        <dbReference type="ARBA" id="ARBA00022737"/>
    </source>
</evidence>
<evidence type="ECO:0000259" key="5">
    <source>
        <dbReference type="PROSITE" id="PS51371"/>
    </source>
</evidence>
<dbReference type="Gene3D" id="3.10.580.10">
    <property type="entry name" value="CBS-domain"/>
    <property type="match status" value="2"/>
</dbReference>
<dbReference type="Proteomes" id="UP000603453">
    <property type="component" value="Unassembled WGS sequence"/>
</dbReference>
<dbReference type="InterPro" id="IPR050511">
    <property type="entry name" value="AMPK_gamma/SDS23_families"/>
</dbReference>